<evidence type="ECO:0000313" key="1">
    <source>
        <dbReference type="EMBL" id="QRE00416.1"/>
    </source>
</evidence>
<dbReference type="EMBL" id="MW460246">
    <property type="protein sequence ID" value="QRE00416.1"/>
    <property type="molecule type" value="Genomic_DNA"/>
</dbReference>
<proteinExistence type="predicted"/>
<accession>A0A889IQ57</accession>
<evidence type="ECO:0000313" key="2">
    <source>
        <dbReference type="Proteomes" id="UP000622430"/>
    </source>
</evidence>
<name>A0A889IQ57_9CAUD</name>
<keyword evidence="2" id="KW-1185">Reference proteome</keyword>
<organism evidence="1 2">
    <name type="scientific">Burkholderia phage BCSR52</name>
    <dbReference type="NCBI Taxonomy" id="2805748"/>
    <lineage>
        <taxon>Viruses</taxon>
        <taxon>Duplodnaviria</taxon>
        <taxon>Heunggongvirae</taxon>
        <taxon>Uroviricota</taxon>
        <taxon>Caudoviricetes</taxon>
        <taxon>Lindbergviridae</taxon>
        <taxon>Irusalimvirus</taxon>
        <taxon>Irusalimvirus BCSR52</taxon>
    </lineage>
</organism>
<sequence length="52" mass="5891">MKLFRGPVDGDIALYLQGWNDGMRGRPVKYRSTVIGYFYALGYADATKKDSK</sequence>
<protein>
    <submittedName>
        <fullName evidence="1">Uncharacterized protein</fullName>
    </submittedName>
</protein>
<dbReference type="Proteomes" id="UP000622430">
    <property type="component" value="Segment"/>
</dbReference>
<reference evidence="1" key="1">
    <citation type="submission" date="2021-01" db="EMBL/GenBank/DDBJ databases">
        <authorList>
            <person name="Rakov C."/>
            <person name="Alkalay-Oren S."/>
            <person name="Coppenhagen-Glazer S."/>
            <person name="Hazan R."/>
        </authorList>
    </citation>
    <scope>NUCLEOTIDE SEQUENCE</scope>
</reference>